<dbReference type="GO" id="GO:0004029">
    <property type="term" value="F:aldehyde dehydrogenase (NAD+) activity"/>
    <property type="evidence" value="ECO:0007669"/>
    <property type="project" value="TreeGrafter"/>
</dbReference>
<dbReference type="GO" id="GO:0005737">
    <property type="term" value="C:cytoplasm"/>
    <property type="evidence" value="ECO:0007669"/>
    <property type="project" value="TreeGrafter"/>
</dbReference>
<dbReference type="InterPro" id="IPR036291">
    <property type="entry name" value="NAD(P)-bd_dom_sf"/>
</dbReference>
<evidence type="ECO:0000313" key="3">
    <source>
        <dbReference type="Proteomes" id="UP000279275"/>
    </source>
</evidence>
<dbReference type="SUPFAM" id="SSF51735">
    <property type="entry name" value="NAD(P)-binding Rossmann-fold domains"/>
    <property type="match status" value="1"/>
</dbReference>
<feature type="domain" description="NAD-dependent epimerase/dehydratase" evidence="1">
    <location>
        <begin position="3"/>
        <end position="203"/>
    </location>
</feature>
<protein>
    <submittedName>
        <fullName evidence="2">NAD-dependent epimerase/dehydratase family protein</fullName>
    </submittedName>
</protein>
<accession>A0A3M2L2J7</accession>
<evidence type="ECO:0000313" key="2">
    <source>
        <dbReference type="EMBL" id="RMI31166.1"/>
    </source>
</evidence>
<dbReference type="OrthoDB" id="9787292at2"/>
<dbReference type="InterPro" id="IPR051783">
    <property type="entry name" value="NAD(P)-dependent_oxidoreduct"/>
</dbReference>
<dbReference type="EMBL" id="RFFH01000007">
    <property type="protein sequence ID" value="RMI31166.1"/>
    <property type="molecule type" value="Genomic_DNA"/>
</dbReference>
<dbReference type="InterPro" id="IPR001509">
    <property type="entry name" value="Epimerase_deHydtase"/>
</dbReference>
<sequence length="291" mass="30151">MRILLIGAGGYLGTAVSERLLRLGHEVVALIRPEAAEVVGACECRVGDLADPPTLTAAVTPDIDAVIDVATPLGDRAADAAAIAALTAPLVDTGRGFVYTSGVWVLGATADRTADEQSPVNAIPIVGYRPEIERQVLALADEAVRATVIRPGLIYGHGGGIPALLVDLARKFGAPRIIGDRGVRWPMVYIEDLADLFVRVVTEAPAGTLWHGVAHPAVAVSDLAAAAGAVAGVTTEPVVWPVDEAAAELGTPFAEALALDQSVSGTAARDRLGWRPEGPNPVVEMLDGSYR</sequence>
<reference evidence="2 3" key="1">
    <citation type="submission" date="2018-10" db="EMBL/GenBank/DDBJ databases">
        <title>Isolation from cow dung.</title>
        <authorList>
            <person name="Ling L."/>
        </authorList>
    </citation>
    <scope>NUCLEOTIDE SEQUENCE [LARGE SCALE GENOMIC DNA]</scope>
    <source>
        <strain evidence="2 3">NEAU-LL90</strain>
    </source>
</reference>
<evidence type="ECO:0000259" key="1">
    <source>
        <dbReference type="Pfam" id="PF01370"/>
    </source>
</evidence>
<dbReference type="Gene3D" id="3.40.50.720">
    <property type="entry name" value="NAD(P)-binding Rossmann-like Domain"/>
    <property type="match status" value="1"/>
</dbReference>
<keyword evidence="3" id="KW-1185">Reference proteome</keyword>
<organism evidence="2 3">
    <name type="scientific">Nocardia stercoris</name>
    <dbReference type="NCBI Taxonomy" id="2483361"/>
    <lineage>
        <taxon>Bacteria</taxon>
        <taxon>Bacillati</taxon>
        <taxon>Actinomycetota</taxon>
        <taxon>Actinomycetes</taxon>
        <taxon>Mycobacteriales</taxon>
        <taxon>Nocardiaceae</taxon>
        <taxon>Nocardia</taxon>
    </lineage>
</organism>
<dbReference type="Pfam" id="PF01370">
    <property type="entry name" value="Epimerase"/>
    <property type="match status" value="1"/>
</dbReference>
<dbReference type="Proteomes" id="UP000279275">
    <property type="component" value="Unassembled WGS sequence"/>
</dbReference>
<name>A0A3M2L2J7_9NOCA</name>
<dbReference type="PANTHER" id="PTHR48079">
    <property type="entry name" value="PROTEIN YEEZ"/>
    <property type="match status" value="1"/>
</dbReference>
<dbReference type="AlphaFoldDB" id="A0A3M2L2J7"/>
<proteinExistence type="predicted"/>
<gene>
    <name evidence="2" type="ORF">EBN03_17410</name>
</gene>
<dbReference type="RefSeq" id="WP_122189117.1">
    <property type="nucleotide sequence ID" value="NZ_RFFH01000007.1"/>
</dbReference>
<comment type="caution">
    <text evidence="2">The sequence shown here is derived from an EMBL/GenBank/DDBJ whole genome shotgun (WGS) entry which is preliminary data.</text>
</comment>
<dbReference type="PANTHER" id="PTHR48079:SF6">
    <property type="entry name" value="NAD(P)-BINDING DOMAIN-CONTAINING PROTEIN-RELATED"/>
    <property type="match status" value="1"/>
</dbReference>